<feature type="chain" id="PRO_5045826018" evidence="7">
    <location>
        <begin position="29"/>
        <end position="568"/>
    </location>
</feature>
<comment type="caution">
    <text evidence="9">The sequence shown here is derived from an EMBL/GenBank/DDBJ whole genome shotgun (WGS) entry which is preliminary data.</text>
</comment>
<dbReference type="EMBL" id="BAQC01000018">
    <property type="protein sequence ID" value="GBR51986.1"/>
    <property type="molecule type" value="Genomic_DNA"/>
</dbReference>
<keyword evidence="3" id="KW-0479">Metal-binding</keyword>
<protein>
    <submittedName>
        <fullName evidence="9">Aminopeptidase</fullName>
    </submittedName>
</protein>
<organism evidence="9 10">
    <name type="scientific">Neokomagataea thailandica NBRC 106555</name>
    <dbReference type="NCBI Taxonomy" id="1223520"/>
    <lineage>
        <taxon>Bacteria</taxon>
        <taxon>Pseudomonadati</taxon>
        <taxon>Pseudomonadota</taxon>
        <taxon>Alphaproteobacteria</taxon>
        <taxon>Acetobacterales</taxon>
        <taxon>Acetobacteraceae</taxon>
        <taxon>Neokomagataea</taxon>
    </lineage>
</organism>
<keyword evidence="5" id="KW-0378">Hydrolase</keyword>
<keyword evidence="1 9" id="KW-0031">Aminopeptidase</keyword>
<feature type="domain" description="Peptidase M28" evidence="8">
    <location>
        <begin position="312"/>
        <end position="528"/>
    </location>
</feature>
<feature type="signal peptide" evidence="7">
    <location>
        <begin position="1"/>
        <end position="28"/>
    </location>
</feature>
<evidence type="ECO:0000256" key="6">
    <source>
        <dbReference type="ARBA" id="ARBA00022833"/>
    </source>
</evidence>
<dbReference type="GO" id="GO:0004177">
    <property type="term" value="F:aminopeptidase activity"/>
    <property type="evidence" value="ECO:0007669"/>
    <property type="project" value="UniProtKB-KW"/>
</dbReference>
<evidence type="ECO:0000313" key="10">
    <source>
        <dbReference type="Proteomes" id="UP001062632"/>
    </source>
</evidence>
<keyword evidence="10" id="KW-1185">Reference proteome</keyword>
<dbReference type="InterPro" id="IPR007484">
    <property type="entry name" value="Peptidase_M28"/>
</dbReference>
<dbReference type="PANTHER" id="PTHR12147">
    <property type="entry name" value="METALLOPEPTIDASE M28 FAMILY MEMBER"/>
    <property type="match status" value="1"/>
</dbReference>
<reference evidence="9 10" key="1">
    <citation type="submission" date="2013-04" db="EMBL/GenBank/DDBJ databases">
        <title>The genome sequencing project of 58 acetic acid bacteria.</title>
        <authorList>
            <person name="Okamoto-Kainuma A."/>
            <person name="Ishikawa M."/>
            <person name="Umino S."/>
            <person name="Koizumi Y."/>
            <person name="Shiwa Y."/>
            <person name="Yoshikawa H."/>
            <person name="Matsutani M."/>
            <person name="Matsushita K."/>
        </authorList>
    </citation>
    <scope>NUCLEOTIDE SEQUENCE [LARGE SCALE GENOMIC DNA]</scope>
    <source>
        <strain evidence="9 10">NBRC 106555</strain>
    </source>
</reference>
<proteinExistence type="predicted"/>
<dbReference type="CDD" id="cd04821">
    <property type="entry name" value="PA_M28_1_2"/>
    <property type="match status" value="1"/>
</dbReference>
<name>A0ABQ0QP14_9PROT</name>
<evidence type="ECO:0000313" key="9">
    <source>
        <dbReference type="EMBL" id="GBR51986.1"/>
    </source>
</evidence>
<dbReference type="InterPro" id="IPR046450">
    <property type="entry name" value="PA_dom_sf"/>
</dbReference>
<sequence>MFMTFRRRAYSSLLLGTALALTLGKAVAAPFDPASLGPINPARMSDAIKVLASDPFQGRAPGTPGEAVTVKWLIEQYQKIGLEPGGDNGGWTQTVPMLRTRPNPSTVATVRTGAKTSQFHQLNDLVLSTLQPRKRVVIDHAPLVFVGYGVSAPERNWDDFKGVDLHGKIAVFLVNDPDFEAASNEPVSGRFGGKTMTYYGRWTYKFEEAARQGALGALIIHDTAGASYPWSTVIAPSGEEYDILRPNAATASVPMIGWMSTPTAERIFAQAGLDLPHLRVAARSPDFKPVTLADTTFSVKMSVKVDYLKSQNVIGKISGSKYPDESVLFGAHWDAFGQSKNPKGQVSIRRGAIDDGSGIAALFELARSFQSGPKPLRTLRFAAWTGEERGLLGSNWYATHPLAPLEKTAADLTMDVLQMAGPSRNAYIIGAGQDSLQDQFADAAKEQGRTTEPESMPERGAFYRADHLPFARAGVPVLAVMDMAGPFDLYEGGKEAGLTWLKNYMQCYHQACDEWRADWDLRGAAQDVEAVRRVGAKLAFSHDWPTWKQGSEFAAIRQKSSAVRSETP</sequence>
<dbReference type="Gene3D" id="3.50.30.30">
    <property type="match status" value="1"/>
</dbReference>
<dbReference type="Proteomes" id="UP001062632">
    <property type="component" value="Unassembled WGS sequence"/>
</dbReference>
<evidence type="ECO:0000256" key="7">
    <source>
        <dbReference type="SAM" id="SignalP"/>
    </source>
</evidence>
<accession>A0ABQ0QP14</accession>
<keyword evidence="2" id="KW-0645">Protease</keyword>
<dbReference type="SUPFAM" id="SSF52025">
    <property type="entry name" value="PA domain"/>
    <property type="match status" value="1"/>
</dbReference>
<evidence type="ECO:0000256" key="3">
    <source>
        <dbReference type="ARBA" id="ARBA00022723"/>
    </source>
</evidence>
<dbReference type="PANTHER" id="PTHR12147:SF56">
    <property type="entry name" value="AMINOPEPTIDASE YDR415C-RELATED"/>
    <property type="match status" value="1"/>
</dbReference>
<gene>
    <name evidence="9" type="ORF">AA106555_0756</name>
</gene>
<keyword evidence="4 7" id="KW-0732">Signal</keyword>
<dbReference type="SUPFAM" id="SSF53187">
    <property type="entry name" value="Zn-dependent exopeptidases"/>
    <property type="match status" value="1"/>
</dbReference>
<dbReference type="InterPro" id="IPR045175">
    <property type="entry name" value="M28_fam"/>
</dbReference>
<evidence type="ECO:0000256" key="4">
    <source>
        <dbReference type="ARBA" id="ARBA00022729"/>
    </source>
</evidence>
<evidence type="ECO:0000256" key="5">
    <source>
        <dbReference type="ARBA" id="ARBA00022801"/>
    </source>
</evidence>
<evidence type="ECO:0000256" key="1">
    <source>
        <dbReference type="ARBA" id="ARBA00022438"/>
    </source>
</evidence>
<evidence type="ECO:0000259" key="8">
    <source>
        <dbReference type="Pfam" id="PF04389"/>
    </source>
</evidence>
<evidence type="ECO:0000256" key="2">
    <source>
        <dbReference type="ARBA" id="ARBA00022670"/>
    </source>
</evidence>
<dbReference type="Gene3D" id="3.40.630.10">
    <property type="entry name" value="Zn peptidases"/>
    <property type="match status" value="1"/>
</dbReference>
<keyword evidence="6" id="KW-0862">Zinc</keyword>
<dbReference type="Pfam" id="PF04389">
    <property type="entry name" value="Peptidase_M28"/>
    <property type="match status" value="1"/>
</dbReference>